<keyword evidence="2" id="KW-1185">Reference proteome</keyword>
<dbReference type="Proteomes" id="UP000198796">
    <property type="component" value="Unassembled WGS sequence"/>
</dbReference>
<evidence type="ECO:0000313" key="2">
    <source>
        <dbReference type="Proteomes" id="UP000198796"/>
    </source>
</evidence>
<accession>A0A1I0W971</accession>
<name>A0A1I0W971_9RHOB</name>
<protein>
    <submittedName>
        <fullName evidence="1">Uncharacterized protein</fullName>
    </submittedName>
</protein>
<dbReference type="EMBL" id="FOJU01000002">
    <property type="protein sequence ID" value="SFA84466.1"/>
    <property type="molecule type" value="Genomic_DNA"/>
</dbReference>
<reference evidence="1 2" key="1">
    <citation type="submission" date="2016-10" db="EMBL/GenBank/DDBJ databases">
        <authorList>
            <person name="de Groot N.N."/>
        </authorList>
    </citation>
    <scope>NUCLEOTIDE SEQUENCE [LARGE SCALE GENOMIC DNA]</scope>
    <source>
        <strain evidence="1 2">DSM 29316</strain>
    </source>
</reference>
<organism evidence="1 2">
    <name type="scientific">Poseidonocella pacifica</name>
    <dbReference type="NCBI Taxonomy" id="871651"/>
    <lineage>
        <taxon>Bacteria</taxon>
        <taxon>Pseudomonadati</taxon>
        <taxon>Pseudomonadota</taxon>
        <taxon>Alphaproteobacteria</taxon>
        <taxon>Rhodobacterales</taxon>
        <taxon>Roseobacteraceae</taxon>
        <taxon>Poseidonocella</taxon>
    </lineage>
</organism>
<dbReference type="STRING" id="871651.SAMN05421688_1091"/>
<evidence type="ECO:0000313" key="1">
    <source>
        <dbReference type="EMBL" id="SFA84466.1"/>
    </source>
</evidence>
<gene>
    <name evidence="1" type="ORF">SAMN05421688_1091</name>
</gene>
<proteinExistence type="predicted"/>
<dbReference type="AlphaFoldDB" id="A0A1I0W971"/>
<sequence length="69" mass="8331">MPIDENLIDYKERSDGRYDVRYAKEPLLVISRRPGTEFRKSALHIIVERHLTELDSEERMDVYRRQDLP</sequence>